<dbReference type="CDD" id="cd02972">
    <property type="entry name" value="DsbA_family"/>
    <property type="match status" value="1"/>
</dbReference>
<dbReference type="InterPro" id="IPR012336">
    <property type="entry name" value="Thioredoxin-like_fold"/>
</dbReference>
<keyword evidence="7" id="KW-0812">Transmembrane</keyword>
<dbReference type="PANTHER" id="PTHR13887:SF14">
    <property type="entry name" value="DISULFIDE BOND FORMATION PROTEIN D"/>
    <property type="match status" value="1"/>
</dbReference>
<reference evidence="10 11" key="1">
    <citation type="journal article" date="2015" name="Nature">
        <title>rRNA introns, odd ribosomes, and small enigmatic genomes across a large radiation of phyla.</title>
        <authorList>
            <person name="Brown C.T."/>
            <person name="Hug L.A."/>
            <person name="Thomas B.C."/>
            <person name="Sharon I."/>
            <person name="Castelle C.J."/>
            <person name="Singh A."/>
            <person name="Wilkins M.J."/>
            <person name="Williams K.H."/>
            <person name="Banfield J.F."/>
        </authorList>
    </citation>
    <scope>NUCLEOTIDE SEQUENCE [LARGE SCALE GENOMIC DNA]</scope>
</reference>
<keyword evidence="4" id="KW-1015">Disulfide bond</keyword>
<sequence length="270" mass="28952">MTYSFLSCRIADMAKLKGGLLEKLVPVLLVASIGLAFAVGVLWQKVSQLEGGGTKVPTTTTGANDSGNAAAQPQAASKLSNLEGVVSTIGVDVNKYKSCVEAGKYKDRVENDYQGGIQAGVQGTPGSFIVNKKGEVWFVAGAYPYESVKQVIDMALGKGTGTLPQGVEKYSADKAAKLPKLTSSDHVRGDRNADVLLIEYSDFQCPFCQRFHPTAQQALDENKEVAWVYRHFPLDQLHPLARPAALASECVAEIGGDEAFWKFADEVFGS</sequence>
<feature type="domain" description="Thioredoxin-like fold" evidence="9">
    <location>
        <begin position="184"/>
        <end position="269"/>
    </location>
</feature>
<evidence type="ECO:0000313" key="10">
    <source>
        <dbReference type="EMBL" id="KKR01065.1"/>
    </source>
</evidence>
<keyword evidence="7" id="KW-1133">Transmembrane helix</keyword>
<evidence type="ECO:0000313" key="11">
    <source>
        <dbReference type="Proteomes" id="UP000033881"/>
    </source>
</evidence>
<feature type="region of interest" description="Disordered" evidence="6">
    <location>
        <begin position="51"/>
        <end position="70"/>
    </location>
</feature>
<dbReference type="SUPFAM" id="SSF52833">
    <property type="entry name" value="Thioredoxin-like"/>
    <property type="match status" value="2"/>
</dbReference>
<evidence type="ECO:0000256" key="7">
    <source>
        <dbReference type="SAM" id="Phobius"/>
    </source>
</evidence>
<keyword evidence="2" id="KW-0732">Signal</keyword>
<evidence type="ECO:0000256" key="6">
    <source>
        <dbReference type="SAM" id="MobiDB-lite"/>
    </source>
</evidence>
<keyword evidence="7" id="KW-0472">Membrane</keyword>
<dbReference type="GO" id="GO:0016491">
    <property type="term" value="F:oxidoreductase activity"/>
    <property type="evidence" value="ECO:0007669"/>
    <property type="project" value="UniProtKB-KW"/>
</dbReference>
<evidence type="ECO:0000256" key="1">
    <source>
        <dbReference type="ARBA" id="ARBA00005791"/>
    </source>
</evidence>
<dbReference type="InterPro" id="IPR036249">
    <property type="entry name" value="Thioredoxin-like_sf"/>
</dbReference>
<dbReference type="PANTHER" id="PTHR13887">
    <property type="entry name" value="GLUTATHIONE S-TRANSFERASE KAPPA"/>
    <property type="match status" value="1"/>
</dbReference>
<evidence type="ECO:0000256" key="3">
    <source>
        <dbReference type="ARBA" id="ARBA00023002"/>
    </source>
</evidence>
<accession>A0A0G0PSB9</accession>
<dbReference type="Pfam" id="PF13462">
    <property type="entry name" value="Thioredoxin_4"/>
    <property type="match status" value="1"/>
</dbReference>
<name>A0A0G0PSB9_9BACT</name>
<dbReference type="AlphaFoldDB" id="A0A0G0PSB9"/>
<protein>
    <submittedName>
        <fullName evidence="10">Sodium/proton antiporter</fullName>
    </submittedName>
</protein>
<keyword evidence="3" id="KW-0560">Oxidoreductase</keyword>
<dbReference type="Proteomes" id="UP000033881">
    <property type="component" value="Unassembled WGS sequence"/>
</dbReference>
<evidence type="ECO:0000259" key="9">
    <source>
        <dbReference type="Pfam" id="PF13462"/>
    </source>
</evidence>
<dbReference type="Pfam" id="PF01323">
    <property type="entry name" value="DSBA"/>
    <property type="match status" value="1"/>
</dbReference>
<dbReference type="Gene3D" id="3.40.30.10">
    <property type="entry name" value="Glutaredoxin"/>
    <property type="match status" value="2"/>
</dbReference>
<evidence type="ECO:0000256" key="2">
    <source>
        <dbReference type="ARBA" id="ARBA00022729"/>
    </source>
</evidence>
<dbReference type="STRING" id="1618574.UT24_C0007G0027"/>
<dbReference type="EMBL" id="LBWB01000007">
    <property type="protein sequence ID" value="KKR01065.1"/>
    <property type="molecule type" value="Genomic_DNA"/>
</dbReference>
<evidence type="ECO:0000256" key="5">
    <source>
        <dbReference type="ARBA" id="ARBA00023284"/>
    </source>
</evidence>
<comment type="similarity">
    <text evidence="1">Belongs to the thioredoxin family. DsbA subfamily.</text>
</comment>
<comment type="caution">
    <text evidence="10">The sequence shown here is derived from an EMBL/GenBank/DDBJ whole genome shotgun (WGS) entry which is preliminary data.</text>
</comment>
<feature type="transmembrane region" description="Helical" evidence="7">
    <location>
        <begin position="20"/>
        <end position="43"/>
    </location>
</feature>
<dbReference type="InterPro" id="IPR001853">
    <property type="entry name" value="DSBA-like_thioredoxin_dom"/>
</dbReference>
<gene>
    <name evidence="10" type="ORF">UT24_C0007G0027</name>
</gene>
<evidence type="ECO:0000256" key="4">
    <source>
        <dbReference type="ARBA" id="ARBA00023157"/>
    </source>
</evidence>
<organism evidence="10 11">
    <name type="scientific">Candidatus Woesebacteria bacterium GW2011_GWB1_39_12</name>
    <dbReference type="NCBI Taxonomy" id="1618574"/>
    <lineage>
        <taxon>Bacteria</taxon>
        <taxon>Candidatus Woeseibacteriota</taxon>
    </lineage>
</organism>
<evidence type="ECO:0000259" key="8">
    <source>
        <dbReference type="Pfam" id="PF01323"/>
    </source>
</evidence>
<proteinExistence type="inferred from homology"/>
<dbReference type="PATRIC" id="fig|1618574.4.peg.504"/>
<feature type="domain" description="DSBA-like thioredoxin" evidence="8">
    <location>
        <begin position="73"/>
        <end position="152"/>
    </location>
</feature>
<keyword evidence="5" id="KW-0676">Redox-active center</keyword>